<keyword evidence="2" id="KW-1185">Reference proteome</keyword>
<gene>
    <name evidence="1" type="ORF">SAMN02745146_0101</name>
</gene>
<evidence type="ECO:0000313" key="1">
    <source>
        <dbReference type="EMBL" id="SHJ76189.1"/>
    </source>
</evidence>
<sequence>MDYKAEIRAALRDMVRDMLTDQSVQATVKSVDKAAGTLVATGVKEGVDYFDVRLTAVLADQVGAGVLAYPVVGSQVSVTILDGIDTMAFVSQYSDIEEFVVKTAGGVTLALKQNGELHLNGEQFEGLVKAPELQKQLEKTNAVVAAIQRVLTASPGWMPVQVDGIGLKAAMNVALAGKMVGTFSNLQNPNVKHG</sequence>
<dbReference type="OrthoDB" id="1373937at2"/>
<dbReference type="EMBL" id="FQYN01000010">
    <property type="protein sequence ID" value="SHJ76189.1"/>
    <property type="molecule type" value="Genomic_DNA"/>
</dbReference>
<name>A0A1M6LYC3_9BACT</name>
<evidence type="ECO:0000313" key="2">
    <source>
        <dbReference type="Proteomes" id="UP000184418"/>
    </source>
</evidence>
<dbReference type="RefSeq" id="WP_073112300.1">
    <property type="nucleotide sequence ID" value="NZ_FQYN01000010.1"/>
</dbReference>
<reference evidence="1 2" key="1">
    <citation type="submission" date="2016-11" db="EMBL/GenBank/DDBJ databases">
        <authorList>
            <person name="Jaros S."/>
            <person name="Januszkiewicz K."/>
            <person name="Wedrychowicz H."/>
        </authorList>
    </citation>
    <scope>NUCLEOTIDE SEQUENCE [LARGE SCALE GENOMIC DNA]</scope>
    <source>
        <strain evidence="1 2">DSM 21074</strain>
    </source>
</reference>
<proteinExistence type="predicted"/>
<organism evidence="1 2">
    <name type="scientific">Hymenobacter daecheongensis DSM 21074</name>
    <dbReference type="NCBI Taxonomy" id="1121955"/>
    <lineage>
        <taxon>Bacteria</taxon>
        <taxon>Pseudomonadati</taxon>
        <taxon>Bacteroidota</taxon>
        <taxon>Cytophagia</taxon>
        <taxon>Cytophagales</taxon>
        <taxon>Hymenobacteraceae</taxon>
        <taxon>Hymenobacter</taxon>
    </lineage>
</organism>
<accession>A0A1M6LYC3</accession>
<protein>
    <submittedName>
        <fullName evidence="1">Uncharacterized protein</fullName>
    </submittedName>
</protein>
<dbReference type="Proteomes" id="UP000184418">
    <property type="component" value="Unassembled WGS sequence"/>
</dbReference>
<dbReference type="AlphaFoldDB" id="A0A1M6LYC3"/>
<dbReference type="STRING" id="1121955.SAMN02745146_0101"/>